<comment type="caution">
    <text evidence="2">The sequence shown here is derived from an EMBL/GenBank/DDBJ whole genome shotgun (WGS) entry which is preliminary data.</text>
</comment>
<organism evidence="2 3">
    <name type="scientific">Leptospira ellinghausenii</name>
    <dbReference type="NCBI Taxonomy" id="1917822"/>
    <lineage>
        <taxon>Bacteria</taxon>
        <taxon>Pseudomonadati</taxon>
        <taxon>Spirochaetota</taxon>
        <taxon>Spirochaetia</taxon>
        <taxon>Leptospirales</taxon>
        <taxon>Leptospiraceae</taxon>
        <taxon>Leptospira</taxon>
    </lineage>
</organism>
<keyword evidence="3" id="KW-1185">Reference proteome</keyword>
<reference evidence="3" key="1">
    <citation type="journal article" date="2019" name="Microbiol. Immunol.">
        <title>Molecular and phenotypic characterization of Leptospira johnsonii sp. nov., Leptospira ellinghausenii sp. nov. and Leptospira ryugenii sp. nov. isolated from soil and water in Japan.</title>
        <authorList>
            <person name="Masuzawa T."/>
            <person name="Saito M."/>
            <person name="Nakao R."/>
            <person name="Nikaido Y."/>
            <person name="Matsumoto M."/>
            <person name="Ogawa M."/>
            <person name="Yokoyama M."/>
            <person name="Hidaka Y."/>
            <person name="Tomita J."/>
            <person name="Sakakibara K."/>
            <person name="Suzuki K."/>
            <person name="Yasuda S."/>
            <person name="Sato H."/>
            <person name="Yamaguchi M."/>
            <person name="Yoshida S.I."/>
            <person name="Koizumi N."/>
            <person name="Kawamura Y."/>
        </authorList>
    </citation>
    <scope>NUCLEOTIDE SEQUENCE [LARGE SCALE GENOMIC DNA]</scope>
    <source>
        <strain evidence="3">E18</strain>
    </source>
</reference>
<name>A0A2P2DJ43_9LEPT</name>
<dbReference type="RefSeq" id="WP_108961561.1">
    <property type="nucleotide sequence ID" value="NZ_BFAZ01000016.1"/>
</dbReference>
<dbReference type="InterPro" id="IPR014922">
    <property type="entry name" value="YdhG-like"/>
</dbReference>
<evidence type="ECO:0000313" key="3">
    <source>
        <dbReference type="Proteomes" id="UP000245206"/>
    </source>
</evidence>
<gene>
    <name evidence="2" type="ORF">LPTSP2_38930</name>
</gene>
<dbReference type="Pfam" id="PF08818">
    <property type="entry name" value="DUF1801"/>
    <property type="match status" value="1"/>
</dbReference>
<protein>
    <recommendedName>
        <fullName evidence="1">YdhG-like domain-containing protein</fullName>
    </recommendedName>
</protein>
<dbReference type="Proteomes" id="UP000245206">
    <property type="component" value="Unassembled WGS sequence"/>
</dbReference>
<dbReference type="EMBL" id="BFAZ01000016">
    <property type="protein sequence ID" value="GBF44590.1"/>
    <property type="molecule type" value="Genomic_DNA"/>
</dbReference>
<accession>A0A2P2DJ43</accession>
<sequence>MKFLENKFENFYKSLSKDELEIVSRLKDITSEFTSLEEKISYSVLYYFKNSRICFIWPSSIKNGPKFGVQFGFCNGYLINDKYNILEKENRKQVFCITYHNQNQINETILKEYLINAIAIDDTLYSKKKSI</sequence>
<evidence type="ECO:0000259" key="1">
    <source>
        <dbReference type="Pfam" id="PF08818"/>
    </source>
</evidence>
<feature type="domain" description="YdhG-like" evidence="1">
    <location>
        <begin position="21"/>
        <end position="118"/>
    </location>
</feature>
<dbReference type="AlphaFoldDB" id="A0A2P2DJ43"/>
<evidence type="ECO:0000313" key="2">
    <source>
        <dbReference type="EMBL" id="GBF44590.1"/>
    </source>
</evidence>
<dbReference type="OrthoDB" id="344246at2"/>
<proteinExistence type="predicted"/>
<dbReference type="SUPFAM" id="SSF159888">
    <property type="entry name" value="YdhG-like"/>
    <property type="match status" value="1"/>
</dbReference>